<evidence type="ECO:0000313" key="1">
    <source>
        <dbReference type="EMBL" id="GJT30902.1"/>
    </source>
</evidence>
<comment type="caution">
    <text evidence="1">The sequence shown here is derived from an EMBL/GenBank/DDBJ whole genome shotgun (WGS) entry which is preliminary data.</text>
</comment>
<keyword evidence="2" id="KW-1185">Reference proteome</keyword>
<reference evidence="1" key="2">
    <citation type="submission" date="2022-01" db="EMBL/GenBank/DDBJ databases">
        <authorList>
            <person name="Yamashiro T."/>
            <person name="Shiraishi A."/>
            <person name="Satake H."/>
            <person name="Nakayama K."/>
        </authorList>
    </citation>
    <scope>NUCLEOTIDE SEQUENCE</scope>
</reference>
<sequence>MTTPVEKRNNNNICEFHREVGHNTDECMHLKRQIEELIKARKLSHVIKELKQESGKDQPKVAKTGEVSGKDKSMAILMVQPWQKVARQRITQSFSPNLEISFPPLGDEDGMKGPMIIEAEIGEVKNQMVPATAPLIGFSGEIIWPMGQILLPVKIGEADHSTSTWMNFVVVRSPSLYNGIIGRPGVRKIQAVPSTAHGMIKFPVPGGILTLRSNKIIPLEPLDCSQWSPER</sequence>
<proteinExistence type="predicted"/>
<accession>A0ABQ5CXP3</accession>
<dbReference type="PANTHER" id="PTHR33240">
    <property type="entry name" value="OS08G0508500 PROTEIN"/>
    <property type="match status" value="1"/>
</dbReference>
<reference evidence="1" key="1">
    <citation type="journal article" date="2022" name="Int. J. Mol. Sci.">
        <title>Draft Genome of Tanacetum Coccineum: Genomic Comparison of Closely Related Tanacetum-Family Plants.</title>
        <authorList>
            <person name="Yamashiro T."/>
            <person name="Shiraishi A."/>
            <person name="Nakayama K."/>
            <person name="Satake H."/>
        </authorList>
    </citation>
    <scope>NUCLEOTIDE SEQUENCE</scope>
</reference>
<gene>
    <name evidence="1" type="ORF">Tco_0911177</name>
</gene>
<organism evidence="1 2">
    <name type="scientific">Tanacetum coccineum</name>
    <dbReference type="NCBI Taxonomy" id="301880"/>
    <lineage>
        <taxon>Eukaryota</taxon>
        <taxon>Viridiplantae</taxon>
        <taxon>Streptophyta</taxon>
        <taxon>Embryophyta</taxon>
        <taxon>Tracheophyta</taxon>
        <taxon>Spermatophyta</taxon>
        <taxon>Magnoliopsida</taxon>
        <taxon>eudicotyledons</taxon>
        <taxon>Gunneridae</taxon>
        <taxon>Pentapetalae</taxon>
        <taxon>asterids</taxon>
        <taxon>campanulids</taxon>
        <taxon>Asterales</taxon>
        <taxon>Asteraceae</taxon>
        <taxon>Asteroideae</taxon>
        <taxon>Anthemideae</taxon>
        <taxon>Anthemidinae</taxon>
        <taxon>Tanacetum</taxon>
    </lineage>
</organism>
<evidence type="ECO:0000313" key="2">
    <source>
        <dbReference type="Proteomes" id="UP001151760"/>
    </source>
</evidence>
<protein>
    <recommendedName>
        <fullName evidence="3">Reverse transcriptase domain-containing protein</fullName>
    </recommendedName>
</protein>
<dbReference type="Proteomes" id="UP001151760">
    <property type="component" value="Unassembled WGS sequence"/>
</dbReference>
<name>A0ABQ5CXP3_9ASTR</name>
<evidence type="ECO:0008006" key="3">
    <source>
        <dbReference type="Google" id="ProtNLM"/>
    </source>
</evidence>
<dbReference type="EMBL" id="BQNB010014663">
    <property type="protein sequence ID" value="GJT30902.1"/>
    <property type="molecule type" value="Genomic_DNA"/>
</dbReference>
<dbReference type="PANTHER" id="PTHR33240:SF8">
    <property type="entry name" value="OS03G0439900 PROTEIN"/>
    <property type="match status" value="1"/>
</dbReference>